<protein>
    <recommendedName>
        <fullName evidence="6">Polyribonucleotide nucleotidyltransferase</fullName>
        <ecNumber evidence="6">2.7.7.8</ecNumber>
    </recommendedName>
    <alternativeName>
        <fullName evidence="6">Polynucleotide phosphorylase</fullName>
        <shortName evidence="6">PNPase</shortName>
    </alternativeName>
</protein>
<dbReference type="Pfam" id="PF03726">
    <property type="entry name" value="PNPase"/>
    <property type="match status" value="1"/>
</dbReference>
<sequence>MKMEPQTFETDLAGRKLKLEIGKYANQANGAVMVRYGDTSVLATAVASKEPKDTDFFPLTVNYEERLYAVGKIPGGFIKREGRPSDKAILASRLIDRPIRPLFDEGFRNEVQVVTTVMSVDQDCSSEIAAMIGASVALSISDIPFKGPIGGVVVGRVDGQLVINPTVEQMEKSDLHLVVAGTKHGVNMVEAGSDEVPEETMLEAILFGHEVIKELVAFQEQIVEKVGLPKMEPELHQVDPGLEKRVRELATDSLIQAVQVIDKQERQDAIDQVKEEVLAQMAGELTEEEWAEQEKDMNTVLDQIVKEEVRRLILEEGKRPDGRAVDEIRPLSSEIDVLPRTHGSGLFRRGQTQVLSVCTLGALGDVQILDGLDLEESKRFMHHYNFPPFSVGEARPIRSPGRREIGHGALGERALEPVIPSEDVFPYTIRLVSEVLESNGSTSQASICASTLALMNAGVPIKAPVAGIAMGLVKEEDNVVVLTDIQGMEDHLGDMDFKVAGTRKGVTALQMDIKIEDIDRNILQRALEQARKARMVILDNMEATIKEPRKQLSPYAPKITTLRIHPDKIRDVIGPSGRVINKIIEETGVKIDIEQDGRIFIASPETEQNERAKKIIEDLVREVVVGETYLGTVKRIEKYGAFVEIIPGKEGLVHISQLDLNRVGKVSDVVKVGDSIMVKVTEIDDQGRINLSRKAVLKDEAAKKKEKI</sequence>
<feature type="domain" description="S1 motif" evidence="7">
    <location>
        <begin position="626"/>
        <end position="694"/>
    </location>
</feature>
<dbReference type="SMART" id="SM00316">
    <property type="entry name" value="S1"/>
    <property type="match status" value="1"/>
</dbReference>
<dbReference type="InterPro" id="IPR036612">
    <property type="entry name" value="KH_dom_type_1_sf"/>
</dbReference>
<dbReference type="PANTHER" id="PTHR11252:SF0">
    <property type="entry name" value="POLYRIBONUCLEOTIDE NUCLEOTIDYLTRANSFERASE 1, MITOCHONDRIAL"/>
    <property type="match status" value="1"/>
</dbReference>
<dbReference type="SUPFAM" id="SSF46915">
    <property type="entry name" value="Polynucleotide phosphorylase/guanosine pentaphosphate synthase (PNPase/GPSI), domain 3"/>
    <property type="match status" value="1"/>
</dbReference>
<dbReference type="SUPFAM" id="SSF54211">
    <property type="entry name" value="Ribosomal protein S5 domain 2-like"/>
    <property type="match status" value="2"/>
</dbReference>
<dbReference type="Gene3D" id="3.30.1370.10">
    <property type="entry name" value="K Homology domain, type 1"/>
    <property type="match status" value="1"/>
</dbReference>
<dbReference type="EC" id="2.7.7.8" evidence="6"/>
<dbReference type="SUPFAM" id="SSF55666">
    <property type="entry name" value="Ribonuclease PH domain 2-like"/>
    <property type="match status" value="2"/>
</dbReference>
<dbReference type="GO" id="GO:0004654">
    <property type="term" value="F:polyribonucleotide nucleotidyltransferase activity"/>
    <property type="evidence" value="ECO:0007669"/>
    <property type="project" value="UniProtKB-EC"/>
</dbReference>
<dbReference type="InterPro" id="IPR001247">
    <property type="entry name" value="ExoRNase_PH_dom1"/>
</dbReference>
<evidence type="ECO:0000256" key="3">
    <source>
        <dbReference type="ARBA" id="ARBA00022679"/>
    </source>
</evidence>
<dbReference type="InterPro" id="IPR004088">
    <property type="entry name" value="KH_dom_type_1"/>
</dbReference>
<evidence type="ECO:0000256" key="6">
    <source>
        <dbReference type="HAMAP-Rule" id="MF_01595"/>
    </source>
</evidence>
<evidence type="ECO:0000256" key="5">
    <source>
        <dbReference type="ARBA" id="ARBA00022884"/>
    </source>
</evidence>
<keyword evidence="2 6" id="KW-0963">Cytoplasm</keyword>
<proteinExistence type="inferred from homology"/>
<comment type="catalytic activity">
    <reaction evidence="6">
        <text>RNA(n+1) + phosphate = RNA(n) + a ribonucleoside 5'-diphosphate</text>
        <dbReference type="Rhea" id="RHEA:22096"/>
        <dbReference type="Rhea" id="RHEA-COMP:14527"/>
        <dbReference type="Rhea" id="RHEA-COMP:17342"/>
        <dbReference type="ChEBI" id="CHEBI:43474"/>
        <dbReference type="ChEBI" id="CHEBI:57930"/>
        <dbReference type="ChEBI" id="CHEBI:140395"/>
        <dbReference type="EC" id="2.7.7.8"/>
    </reaction>
</comment>
<feature type="binding site" evidence="6">
    <location>
        <position position="496"/>
    </location>
    <ligand>
        <name>Mg(2+)</name>
        <dbReference type="ChEBI" id="CHEBI:18420"/>
    </ligand>
</feature>
<dbReference type="Pfam" id="PF00575">
    <property type="entry name" value="S1"/>
    <property type="match status" value="1"/>
</dbReference>
<dbReference type="InterPro" id="IPR003029">
    <property type="entry name" value="S1_domain"/>
</dbReference>
<dbReference type="PROSITE" id="PS50126">
    <property type="entry name" value="S1"/>
    <property type="match status" value="1"/>
</dbReference>
<dbReference type="Pfam" id="PF01138">
    <property type="entry name" value="RNase_PH"/>
    <property type="match status" value="2"/>
</dbReference>
<dbReference type="InterPro" id="IPR020568">
    <property type="entry name" value="Ribosomal_Su5_D2-typ_SF"/>
</dbReference>
<dbReference type="InterPro" id="IPR027408">
    <property type="entry name" value="PNPase/RNase_PH_dom_sf"/>
</dbReference>
<comment type="caution">
    <text evidence="8">The sequence shown here is derived from an EMBL/GenBank/DDBJ whole genome shotgun (WGS) entry which is preliminary data.</text>
</comment>
<keyword evidence="6" id="KW-0479">Metal-binding</keyword>
<dbReference type="CDD" id="cd04472">
    <property type="entry name" value="S1_PNPase"/>
    <property type="match status" value="1"/>
</dbReference>
<comment type="similarity">
    <text evidence="1 6">Belongs to the polyribonucleotide nucleotidyltransferase family.</text>
</comment>
<comment type="cofactor">
    <cofactor evidence="6">
        <name>Mg(2+)</name>
        <dbReference type="ChEBI" id="CHEBI:18420"/>
    </cofactor>
</comment>
<evidence type="ECO:0000256" key="1">
    <source>
        <dbReference type="ARBA" id="ARBA00007404"/>
    </source>
</evidence>
<dbReference type="NCBIfam" id="NF008805">
    <property type="entry name" value="PRK11824.1"/>
    <property type="match status" value="1"/>
</dbReference>
<evidence type="ECO:0000259" key="7">
    <source>
        <dbReference type="PROSITE" id="PS50126"/>
    </source>
</evidence>
<comment type="function">
    <text evidence="6">Involved in mRNA degradation. Catalyzes the phosphorolysis of single-stranded polyribonucleotides processively in the 3'- to 5'-direction.</text>
</comment>
<dbReference type="InterPro" id="IPR015848">
    <property type="entry name" value="PNPase_PH_RNA-bd_bac/org-type"/>
</dbReference>
<dbReference type="EMBL" id="JAECVU010000006">
    <property type="protein sequence ID" value="MBH8589296.1"/>
    <property type="molecule type" value="Genomic_DNA"/>
</dbReference>
<reference evidence="8 9" key="1">
    <citation type="submission" date="2020-12" db="EMBL/GenBank/DDBJ databases">
        <title>WGS of Thermoactinomyces spp.</title>
        <authorList>
            <person name="Cheng K."/>
        </authorList>
    </citation>
    <scope>NUCLEOTIDE SEQUENCE [LARGE SCALE GENOMIC DNA]</scope>
    <source>
        <strain evidence="9">CICC 10650\ACCC 41061</strain>
    </source>
</reference>
<accession>A0ABS0QJ43</accession>
<keyword evidence="4 6" id="KW-0548">Nucleotidyltransferase</keyword>
<dbReference type="InterPro" id="IPR036456">
    <property type="entry name" value="PNPase_PH_RNA-bd_sf"/>
</dbReference>
<keyword evidence="6" id="KW-0460">Magnesium</keyword>
<gene>
    <name evidence="6 8" type="primary">pnp</name>
    <name evidence="8" type="ORF">I8U22_10795</name>
</gene>
<dbReference type="Pfam" id="PF00013">
    <property type="entry name" value="KH_1"/>
    <property type="match status" value="1"/>
</dbReference>
<comment type="subcellular location">
    <subcellularLocation>
        <location evidence="6">Cytoplasm</location>
    </subcellularLocation>
</comment>
<dbReference type="InterPro" id="IPR012162">
    <property type="entry name" value="PNPase"/>
</dbReference>
<keyword evidence="5 6" id="KW-0694">RNA-binding</keyword>
<dbReference type="SUPFAM" id="SSF50249">
    <property type="entry name" value="Nucleic acid-binding proteins"/>
    <property type="match status" value="1"/>
</dbReference>
<dbReference type="InterPro" id="IPR015847">
    <property type="entry name" value="ExoRNase_PH_dom2"/>
</dbReference>
<dbReference type="Gene3D" id="3.30.230.70">
    <property type="entry name" value="GHMP Kinase, N-terminal domain"/>
    <property type="match status" value="2"/>
</dbReference>
<dbReference type="CDD" id="cd11363">
    <property type="entry name" value="RNase_PH_PNPase_1"/>
    <property type="match status" value="1"/>
</dbReference>
<dbReference type="PANTHER" id="PTHR11252">
    <property type="entry name" value="POLYRIBONUCLEOTIDE NUCLEOTIDYLTRANSFERASE"/>
    <property type="match status" value="1"/>
</dbReference>
<dbReference type="SMART" id="SM00322">
    <property type="entry name" value="KH"/>
    <property type="match status" value="1"/>
</dbReference>
<dbReference type="InterPro" id="IPR036345">
    <property type="entry name" value="ExoRNase_PH_dom2_sf"/>
</dbReference>
<dbReference type="Proteomes" id="UP000641910">
    <property type="component" value="Unassembled WGS sequence"/>
</dbReference>
<keyword evidence="3 6" id="KW-0808">Transferase</keyword>
<dbReference type="NCBIfam" id="TIGR03591">
    <property type="entry name" value="polynuc_phos"/>
    <property type="match status" value="1"/>
</dbReference>
<keyword evidence="9" id="KW-1185">Reference proteome</keyword>
<name>A0ABS0QJ43_THEVU</name>
<evidence type="ECO:0000256" key="4">
    <source>
        <dbReference type="ARBA" id="ARBA00022695"/>
    </source>
</evidence>
<dbReference type="Gene3D" id="2.40.50.140">
    <property type="entry name" value="Nucleic acid-binding proteins"/>
    <property type="match status" value="1"/>
</dbReference>
<evidence type="ECO:0000256" key="2">
    <source>
        <dbReference type="ARBA" id="ARBA00022490"/>
    </source>
</evidence>
<dbReference type="CDD" id="cd02393">
    <property type="entry name" value="KH-I_PNPase"/>
    <property type="match status" value="1"/>
</dbReference>
<organism evidence="8 9">
    <name type="scientific">Thermoactinomyces vulgaris</name>
    <dbReference type="NCBI Taxonomy" id="2026"/>
    <lineage>
        <taxon>Bacteria</taxon>
        <taxon>Bacillati</taxon>
        <taxon>Bacillota</taxon>
        <taxon>Bacilli</taxon>
        <taxon>Bacillales</taxon>
        <taxon>Thermoactinomycetaceae</taxon>
        <taxon>Thermoactinomyces</taxon>
    </lineage>
</organism>
<dbReference type="InterPro" id="IPR004087">
    <property type="entry name" value="KH_dom"/>
</dbReference>
<dbReference type="SUPFAM" id="SSF54791">
    <property type="entry name" value="Eukaryotic type KH-domain (KH-domain type I)"/>
    <property type="match status" value="1"/>
</dbReference>
<dbReference type="Pfam" id="PF03725">
    <property type="entry name" value="RNase_PH_C"/>
    <property type="match status" value="2"/>
</dbReference>
<dbReference type="CDD" id="cd11364">
    <property type="entry name" value="RNase_PH_PNPase_2"/>
    <property type="match status" value="1"/>
</dbReference>
<feature type="binding site" evidence="6">
    <location>
        <position position="490"/>
    </location>
    <ligand>
        <name>Mg(2+)</name>
        <dbReference type="ChEBI" id="CHEBI:18420"/>
    </ligand>
</feature>
<dbReference type="PROSITE" id="PS50084">
    <property type="entry name" value="KH_TYPE_1"/>
    <property type="match status" value="1"/>
</dbReference>
<dbReference type="InterPro" id="IPR012340">
    <property type="entry name" value="NA-bd_OB-fold"/>
</dbReference>
<dbReference type="HAMAP" id="MF_01595">
    <property type="entry name" value="PNPase"/>
    <property type="match status" value="1"/>
</dbReference>
<evidence type="ECO:0000313" key="9">
    <source>
        <dbReference type="Proteomes" id="UP000641910"/>
    </source>
</evidence>
<evidence type="ECO:0000313" key="8">
    <source>
        <dbReference type="EMBL" id="MBH8589296.1"/>
    </source>
</evidence>
<dbReference type="PIRSF" id="PIRSF005499">
    <property type="entry name" value="PNPase"/>
    <property type="match status" value="1"/>
</dbReference>